<reference evidence="2 3" key="1">
    <citation type="submission" date="2019-04" db="EMBL/GenBank/DDBJ databases">
        <title>Crenobacter sp. nov.</title>
        <authorList>
            <person name="Shi S."/>
        </authorList>
    </citation>
    <scope>NUCLEOTIDE SEQUENCE [LARGE SCALE GENOMIC DNA]</scope>
    <source>
        <strain evidence="2 3">GY 70310</strain>
    </source>
</reference>
<dbReference type="OrthoDB" id="9799095at2"/>
<feature type="transmembrane region" description="Helical" evidence="1">
    <location>
        <begin position="115"/>
        <end position="138"/>
    </location>
</feature>
<evidence type="ECO:0000313" key="2">
    <source>
        <dbReference type="EMBL" id="TIC84601.1"/>
    </source>
</evidence>
<dbReference type="Proteomes" id="UP000308891">
    <property type="component" value="Unassembled WGS sequence"/>
</dbReference>
<feature type="transmembrane region" description="Helical" evidence="1">
    <location>
        <begin position="20"/>
        <end position="37"/>
    </location>
</feature>
<dbReference type="InterPro" id="IPR014535">
    <property type="entry name" value="Hpre_diP_synt_I"/>
</dbReference>
<comment type="caution">
    <text evidence="2">The sequence shown here is derived from an EMBL/GenBank/DDBJ whole genome shotgun (WGS) entry which is preliminary data.</text>
</comment>
<evidence type="ECO:0000256" key="1">
    <source>
        <dbReference type="SAM" id="Phobius"/>
    </source>
</evidence>
<keyword evidence="1" id="KW-1133">Transmembrane helix</keyword>
<feature type="transmembrane region" description="Helical" evidence="1">
    <location>
        <begin position="144"/>
        <end position="171"/>
    </location>
</feature>
<dbReference type="InterPro" id="IPR010898">
    <property type="entry name" value="Hpre_diP_synth_I"/>
</dbReference>
<proteinExistence type="predicted"/>
<dbReference type="AlphaFoldDB" id="A0A4T0V074"/>
<dbReference type="EMBL" id="STGJ01000005">
    <property type="protein sequence ID" value="TIC84601.1"/>
    <property type="molecule type" value="Genomic_DNA"/>
</dbReference>
<dbReference type="Pfam" id="PF07456">
    <property type="entry name" value="Hpre_diP_synt_I"/>
    <property type="match status" value="1"/>
</dbReference>
<feature type="transmembrane region" description="Helical" evidence="1">
    <location>
        <begin position="49"/>
        <end position="70"/>
    </location>
</feature>
<keyword evidence="1" id="KW-0812">Transmembrane</keyword>
<name>A0A4T0V074_9NEIS</name>
<feature type="transmembrane region" description="Helical" evidence="1">
    <location>
        <begin position="76"/>
        <end position="103"/>
    </location>
</feature>
<dbReference type="RefSeq" id="WP_136551874.1">
    <property type="nucleotide sequence ID" value="NZ_STGJ01000005.1"/>
</dbReference>
<keyword evidence="1" id="KW-0472">Membrane</keyword>
<protein>
    <submittedName>
        <fullName evidence="2">Gx transporter family protein</fullName>
    </submittedName>
</protein>
<evidence type="ECO:0000313" key="3">
    <source>
        <dbReference type="Proteomes" id="UP000308891"/>
    </source>
</evidence>
<accession>A0A4T0V074</accession>
<dbReference type="Gene3D" id="1.10.1760.20">
    <property type="match status" value="1"/>
</dbReference>
<dbReference type="PIRSF" id="PIRSF027391">
    <property type="entry name" value="Hpre_diP_synt_I"/>
    <property type="match status" value="1"/>
</dbReference>
<gene>
    <name evidence="2" type="ORF">E5K04_05370</name>
</gene>
<sequence>MTVSVSERLTLAARPLDRQVASLSALAIVLVLIDAALPTPLPGVKPGLANIVTLLALYRLGFAAAVWVSLLRVLGAALLMGSMLTPGFFLSLAGALASLMLLAPASRLPRRLFGPVSLSLIAAYGHIGGQLLLARLWLIPSDGILYFVPAFALAALITGTVNGLLAARLLWRWPSTPH</sequence>
<keyword evidence="3" id="KW-1185">Reference proteome</keyword>
<organism evidence="2 3">
    <name type="scientific">Crenobacter intestini</name>
    <dbReference type="NCBI Taxonomy" id="2563443"/>
    <lineage>
        <taxon>Bacteria</taxon>
        <taxon>Pseudomonadati</taxon>
        <taxon>Pseudomonadota</taxon>
        <taxon>Betaproteobacteria</taxon>
        <taxon>Neisseriales</taxon>
        <taxon>Neisseriaceae</taxon>
        <taxon>Crenobacter</taxon>
    </lineage>
</organism>